<feature type="compositionally biased region" description="Basic and acidic residues" evidence="2">
    <location>
        <begin position="37"/>
        <end position="63"/>
    </location>
</feature>
<dbReference type="InterPro" id="IPR051425">
    <property type="entry name" value="Formin_Homology"/>
</dbReference>
<keyword evidence="5" id="KW-1185">Reference proteome</keyword>
<feature type="compositionally biased region" description="Low complexity" evidence="2">
    <location>
        <begin position="1"/>
        <end position="34"/>
    </location>
</feature>
<evidence type="ECO:0000256" key="1">
    <source>
        <dbReference type="ARBA" id="ARBA00023242"/>
    </source>
</evidence>
<dbReference type="PANTHER" id="PTHR45725">
    <property type="entry name" value="FORMIN HOMOLOGY 2 FAMILY MEMBER"/>
    <property type="match status" value="1"/>
</dbReference>
<reference evidence="4" key="1">
    <citation type="submission" date="2021-03" db="EMBL/GenBank/DDBJ databases">
        <title>Comparative genomics and phylogenomic investigation of the class Geoglossomycetes provide insights into ecological specialization and systematics.</title>
        <authorList>
            <person name="Melie T."/>
            <person name="Pirro S."/>
            <person name="Miller A.N."/>
            <person name="Quandt A."/>
        </authorList>
    </citation>
    <scope>NUCLEOTIDE SEQUENCE</scope>
    <source>
        <strain evidence="4">GBOQ0MN5Z8</strain>
    </source>
</reference>
<dbReference type="InterPro" id="IPR036864">
    <property type="entry name" value="Zn2-C6_fun-type_DNA-bd_sf"/>
</dbReference>
<feature type="compositionally biased region" description="Pro residues" evidence="2">
    <location>
        <begin position="238"/>
        <end position="251"/>
    </location>
</feature>
<gene>
    <name evidence="4" type="ORF">FGG08_007220</name>
</gene>
<dbReference type="CDD" id="cd00067">
    <property type="entry name" value="GAL4"/>
    <property type="match status" value="1"/>
</dbReference>
<dbReference type="GO" id="GO:0030838">
    <property type="term" value="P:positive regulation of actin filament polymerization"/>
    <property type="evidence" value="ECO:0007669"/>
    <property type="project" value="TreeGrafter"/>
</dbReference>
<dbReference type="GO" id="GO:0008270">
    <property type="term" value="F:zinc ion binding"/>
    <property type="evidence" value="ECO:0007669"/>
    <property type="project" value="InterPro"/>
</dbReference>
<evidence type="ECO:0000259" key="3">
    <source>
        <dbReference type="PROSITE" id="PS50048"/>
    </source>
</evidence>
<dbReference type="EMBL" id="JAGHQL010000262">
    <property type="protein sequence ID" value="KAH0534194.1"/>
    <property type="molecule type" value="Genomic_DNA"/>
</dbReference>
<sequence>MSSSSASSVSSSSSSSSASSSSPASSPPSSSSPSEYRVSKTQKDNNGEEKKTRSRDGCQGRKVKCDEVKPSCGHCVRRDLVCDYRKPIRFQIWGDRGAPGTPTAPGCAQGGAGTTTAITAITTTILTTDPTAATPIAPQLGYNNSEGGFRTVSGPGGMPYPQGPPQQLGYDNSHHLKMAPQIFAGLGVVPNYTQALYDNRHQGQAVTLYALPGQAATPNYPVPLPGQDYGSRHREPAPRYPLVPVPGPSAPPQFEQDYGDDGTPSPSHSLGASPSPPRPTAPNPPPPPPSPRRRPRRQARSRAQDARYLALDALLGEWAHHVDAGYAGTFGEFAQQQQQAAEDEPQRGGGDAGTDMRDEDDAALELQQLLLHHHHQHHLPATEAEWSAWLEDAALAEPAPAPGQPDYARALAAAVAAAPPMPPMLGVDGEEEEVELELELEWCDFGGEPEQGRERRDGRELLVAMALSPPLALPPVTPPPPAVAGVVEAGTVGLTDVLPVAMDPAVCEGLSVEEFVRVLGCC</sequence>
<name>A0A9P8KZL4_9PEZI</name>
<organism evidence="4 5">
    <name type="scientific">Glutinoglossum americanum</name>
    <dbReference type="NCBI Taxonomy" id="1670608"/>
    <lineage>
        <taxon>Eukaryota</taxon>
        <taxon>Fungi</taxon>
        <taxon>Dikarya</taxon>
        <taxon>Ascomycota</taxon>
        <taxon>Pezizomycotina</taxon>
        <taxon>Geoglossomycetes</taxon>
        <taxon>Geoglossales</taxon>
        <taxon>Geoglossaceae</taxon>
        <taxon>Glutinoglossum</taxon>
    </lineage>
</organism>
<dbReference type="SUPFAM" id="SSF57701">
    <property type="entry name" value="Zn2/Cys6 DNA-binding domain"/>
    <property type="match status" value="1"/>
</dbReference>
<dbReference type="AlphaFoldDB" id="A0A9P8KZL4"/>
<dbReference type="Proteomes" id="UP000698800">
    <property type="component" value="Unassembled WGS sequence"/>
</dbReference>
<feature type="compositionally biased region" description="Pro residues" evidence="2">
    <location>
        <begin position="274"/>
        <end position="290"/>
    </location>
</feature>
<dbReference type="OrthoDB" id="416217at2759"/>
<evidence type="ECO:0000313" key="5">
    <source>
        <dbReference type="Proteomes" id="UP000698800"/>
    </source>
</evidence>
<evidence type="ECO:0000256" key="2">
    <source>
        <dbReference type="SAM" id="MobiDB-lite"/>
    </source>
</evidence>
<proteinExistence type="predicted"/>
<dbReference type="Pfam" id="PF00172">
    <property type="entry name" value="Zn_clus"/>
    <property type="match status" value="1"/>
</dbReference>
<feature type="region of interest" description="Disordered" evidence="2">
    <location>
        <begin position="1"/>
        <end position="63"/>
    </location>
</feature>
<keyword evidence="1" id="KW-0539">Nucleus</keyword>
<dbReference type="PROSITE" id="PS50048">
    <property type="entry name" value="ZN2_CY6_FUNGAL_2"/>
    <property type="match status" value="1"/>
</dbReference>
<protein>
    <recommendedName>
        <fullName evidence="3">Zn(2)-C6 fungal-type domain-containing protein</fullName>
    </recommendedName>
</protein>
<feature type="region of interest" description="Disordered" evidence="2">
    <location>
        <begin position="219"/>
        <end position="304"/>
    </location>
</feature>
<dbReference type="Gene3D" id="4.10.240.10">
    <property type="entry name" value="Zn(2)-C6 fungal-type DNA-binding domain"/>
    <property type="match status" value="1"/>
</dbReference>
<accession>A0A9P8KZL4</accession>
<feature type="compositionally biased region" description="Basic residues" evidence="2">
    <location>
        <begin position="291"/>
        <end position="300"/>
    </location>
</feature>
<dbReference type="InterPro" id="IPR001138">
    <property type="entry name" value="Zn2Cys6_DnaBD"/>
</dbReference>
<evidence type="ECO:0000313" key="4">
    <source>
        <dbReference type="EMBL" id="KAH0534194.1"/>
    </source>
</evidence>
<feature type="domain" description="Zn(2)-C6 fungal-type" evidence="3">
    <location>
        <begin position="58"/>
        <end position="84"/>
    </location>
</feature>
<feature type="region of interest" description="Disordered" evidence="2">
    <location>
        <begin position="335"/>
        <end position="357"/>
    </location>
</feature>
<dbReference type="PANTHER" id="PTHR45725:SF1">
    <property type="entry name" value="DISHEVELLED ASSOCIATED ACTIVATOR OF MORPHOGENESIS, ISOFORM D"/>
    <property type="match status" value="1"/>
</dbReference>
<dbReference type="GO" id="GO:0000981">
    <property type="term" value="F:DNA-binding transcription factor activity, RNA polymerase II-specific"/>
    <property type="evidence" value="ECO:0007669"/>
    <property type="project" value="InterPro"/>
</dbReference>
<comment type="caution">
    <text evidence="4">The sequence shown here is derived from an EMBL/GenBank/DDBJ whole genome shotgun (WGS) entry which is preliminary data.</text>
</comment>